<accession>A0ABQ8U5H9</accession>
<gene>
    <name evidence="2" type="ORF">PAPYR_10650</name>
</gene>
<keyword evidence="1" id="KW-1133">Transmembrane helix</keyword>
<feature type="transmembrane region" description="Helical" evidence="1">
    <location>
        <begin position="106"/>
        <end position="124"/>
    </location>
</feature>
<feature type="transmembrane region" description="Helical" evidence="1">
    <location>
        <begin position="209"/>
        <end position="228"/>
    </location>
</feature>
<feature type="transmembrane region" description="Helical" evidence="1">
    <location>
        <begin position="150"/>
        <end position="169"/>
    </location>
</feature>
<evidence type="ECO:0000313" key="2">
    <source>
        <dbReference type="EMBL" id="KAJ4454599.1"/>
    </source>
</evidence>
<keyword evidence="1" id="KW-0812">Transmembrane</keyword>
<evidence type="ECO:0008006" key="4">
    <source>
        <dbReference type="Google" id="ProtNLM"/>
    </source>
</evidence>
<dbReference type="EMBL" id="JAPMOS010000145">
    <property type="protein sequence ID" value="KAJ4454599.1"/>
    <property type="molecule type" value="Genomic_DNA"/>
</dbReference>
<evidence type="ECO:0000256" key="1">
    <source>
        <dbReference type="SAM" id="Phobius"/>
    </source>
</evidence>
<dbReference type="PANTHER" id="PTHR31303:SF1">
    <property type="entry name" value="CTP-DEPENDENT DIACYLGLYCEROL KINASE 1"/>
    <property type="match status" value="1"/>
</dbReference>
<protein>
    <recommendedName>
        <fullName evidence="4">Phosphatidate cytidylyltransferase</fullName>
    </recommendedName>
</protein>
<feature type="transmembrane region" description="Helical" evidence="1">
    <location>
        <begin position="15"/>
        <end position="35"/>
    </location>
</feature>
<reference evidence="2" key="1">
    <citation type="journal article" date="2022" name="bioRxiv">
        <title>Genomics of Preaxostyla Flagellates Illuminates Evolutionary Transitions and the Path Towards Mitochondrial Loss.</title>
        <authorList>
            <person name="Novak L.V.F."/>
            <person name="Treitli S.C."/>
            <person name="Pyrih J."/>
            <person name="Halakuc P."/>
            <person name="Pipaliya S.V."/>
            <person name="Vacek V."/>
            <person name="Brzon O."/>
            <person name="Soukal P."/>
            <person name="Eme L."/>
            <person name="Dacks J.B."/>
            <person name="Karnkowska A."/>
            <person name="Elias M."/>
            <person name="Hampl V."/>
        </authorList>
    </citation>
    <scope>NUCLEOTIDE SEQUENCE</scope>
    <source>
        <strain evidence="2">RCP-MX</strain>
    </source>
</reference>
<dbReference type="InterPro" id="IPR037997">
    <property type="entry name" value="Dgk1-like"/>
</dbReference>
<keyword evidence="3" id="KW-1185">Reference proteome</keyword>
<proteinExistence type="predicted"/>
<comment type="caution">
    <text evidence="2">The sequence shown here is derived from an EMBL/GenBank/DDBJ whole genome shotgun (WGS) entry which is preliminary data.</text>
</comment>
<sequence>MRIHIEWASEHERQIFSLFTAIAAVFLVCMALVSVRKKGVFRAIFRLFGVGLSRFKKLLYEFRRKAFHLLGLLIPIIYYFGLHFRLPRFIAQIFGRQELYLFTPGRASLIIFILFALDAIFEAVRISDIYGMRAVLNRWLGALLRPSEQAGRPAGSLFFMLGVFLTLALNPPLTAILACVFLTVGDFAAAAIGTVFGRTKIVGKKSLEGSLACLVACFMAGLGAAAFVGSSFGQPLLGPWAAMVLAGAAVTAVVELFSGGLFDDNLTIPPLAALGMTVVARVLQLDLSL</sequence>
<feature type="transmembrane region" description="Helical" evidence="1">
    <location>
        <begin position="175"/>
        <end position="197"/>
    </location>
</feature>
<feature type="transmembrane region" description="Helical" evidence="1">
    <location>
        <begin position="66"/>
        <end position="86"/>
    </location>
</feature>
<dbReference type="PANTHER" id="PTHR31303">
    <property type="entry name" value="CTP-DEPENDENT DIACYLGLYCEROL KINASE 1"/>
    <property type="match status" value="1"/>
</dbReference>
<keyword evidence="1" id="KW-0472">Membrane</keyword>
<evidence type="ECO:0000313" key="3">
    <source>
        <dbReference type="Proteomes" id="UP001141327"/>
    </source>
</evidence>
<feature type="transmembrane region" description="Helical" evidence="1">
    <location>
        <begin position="240"/>
        <end position="262"/>
    </location>
</feature>
<organism evidence="2 3">
    <name type="scientific">Paratrimastix pyriformis</name>
    <dbReference type="NCBI Taxonomy" id="342808"/>
    <lineage>
        <taxon>Eukaryota</taxon>
        <taxon>Metamonada</taxon>
        <taxon>Preaxostyla</taxon>
        <taxon>Paratrimastigidae</taxon>
        <taxon>Paratrimastix</taxon>
    </lineage>
</organism>
<dbReference type="Proteomes" id="UP001141327">
    <property type="component" value="Unassembled WGS sequence"/>
</dbReference>
<name>A0ABQ8U5H9_9EUKA</name>